<dbReference type="Proteomes" id="UP000028980">
    <property type="component" value="Unassembled WGS sequence"/>
</dbReference>
<dbReference type="EMBL" id="BBLG01000004">
    <property type="protein sequence ID" value="GAK76664.1"/>
    <property type="molecule type" value="Genomic_DNA"/>
</dbReference>
<name>A0A081DCL8_NONUL</name>
<proteinExistence type="predicted"/>
<reference evidence="2 3" key="1">
    <citation type="journal article" date="2014" name="Genome Announc.">
        <title>Draft Genome Sequences of Marine Flavobacterium Nonlabens Strains NR17, NR24, NR27, NR32, NR33, and Ara13.</title>
        <authorList>
            <person name="Nakanishi M."/>
            <person name="Meirelles P."/>
            <person name="Suzuki R."/>
            <person name="Takatani N."/>
            <person name="Mino S."/>
            <person name="Suda W."/>
            <person name="Oshima K."/>
            <person name="Hattori M."/>
            <person name="Ohkuma M."/>
            <person name="Hosokawa M."/>
            <person name="Miyashita K."/>
            <person name="Thompson F.L."/>
            <person name="Niwa A."/>
            <person name="Sawabe T."/>
            <person name="Sawabe T."/>
        </authorList>
    </citation>
    <scope>NUCLEOTIDE SEQUENCE [LARGE SCALE GENOMIC DNA]</scope>
    <source>
        <strain evidence="3">JCM19296</strain>
    </source>
</reference>
<evidence type="ECO:0000313" key="3">
    <source>
        <dbReference type="Proteomes" id="UP000028980"/>
    </source>
</evidence>
<dbReference type="AlphaFoldDB" id="A0A081DCL8"/>
<organism evidence="2 3">
    <name type="scientific">Nonlabens ulvanivorans</name>
    <name type="common">Persicivirga ulvanivorans</name>
    <dbReference type="NCBI Taxonomy" id="906888"/>
    <lineage>
        <taxon>Bacteria</taxon>
        <taxon>Pseudomonadati</taxon>
        <taxon>Bacteroidota</taxon>
        <taxon>Flavobacteriia</taxon>
        <taxon>Flavobacteriales</taxon>
        <taxon>Flavobacteriaceae</taxon>
        <taxon>Nonlabens</taxon>
    </lineage>
</organism>
<gene>
    <name evidence="2" type="ORF">JCM19296_2261</name>
</gene>
<feature type="chain" id="PRO_5001756562" evidence="1">
    <location>
        <begin position="21"/>
        <end position="51"/>
    </location>
</feature>
<keyword evidence="1" id="KW-0732">Signal</keyword>
<evidence type="ECO:0000256" key="1">
    <source>
        <dbReference type="SAM" id="SignalP"/>
    </source>
</evidence>
<comment type="caution">
    <text evidence="2">The sequence shown here is derived from an EMBL/GenBank/DDBJ whole genome shotgun (WGS) entry which is preliminary data.</text>
</comment>
<protein>
    <submittedName>
        <fullName evidence="2">Uncharacterized protein</fullName>
    </submittedName>
</protein>
<feature type="signal peptide" evidence="1">
    <location>
        <begin position="1"/>
        <end position="20"/>
    </location>
</feature>
<sequence>MKKVIAFLTIALALTATSQAQHSMKKDKMMDAPCKNNCIRTSSWRICAKRN</sequence>
<evidence type="ECO:0000313" key="2">
    <source>
        <dbReference type="EMBL" id="GAK76664.1"/>
    </source>
</evidence>
<accession>A0A081DCL8</accession>